<dbReference type="PANTHER" id="PTHR16019">
    <property type="entry name" value="SYNAPSE-ASSOCIATED PROTEIN"/>
    <property type="match status" value="1"/>
</dbReference>
<comment type="function">
    <text evidence="2">Plays a role in adipocyte differentiation by promoting mTORC2-mediated phosphorylation of AKT1 at 'Ser-473' after growth factor stimulation.</text>
</comment>
<dbReference type="OMA" id="DTCNLNQ"/>
<dbReference type="InterPro" id="IPR051494">
    <property type="entry name" value="BSD_domain-containing"/>
</dbReference>
<evidence type="ECO:0000259" key="8">
    <source>
        <dbReference type="PROSITE" id="PS50858"/>
    </source>
</evidence>
<evidence type="ECO:0000256" key="6">
    <source>
        <dbReference type="SAM" id="Coils"/>
    </source>
</evidence>
<protein>
    <recommendedName>
        <fullName evidence="4">Synapse-associated protein 1</fullName>
    </recommendedName>
    <alternativeName>
        <fullName evidence="5">BSD domain-containing signal transducer and Akt interactor protein</fullName>
    </alternativeName>
</protein>
<evidence type="ECO:0000256" key="1">
    <source>
        <dbReference type="ARBA" id="ARBA00022553"/>
    </source>
</evidence>
<dbReference type="GO" id="GO:0005634">
    <property type="term" value="C:nucleus"/>
    <property type="evidence" value="ECO:0007669"/>
    <property type="project" value="TreeGrafter"/>
</dbReference>
<reference evidence="9" key="2">
    <citation type="submission" date="2025-09" db="UniProtKB">
        <authorList>
            <consortium name="Ensembl"/>
        </authorList>
    </citation>
    <scope>IDENTIFICATION</scope>
</reference>
<name>A0A3Q3WR02_MOLML</name>
<dbReference type="FunFam" id="1.10.3970.10:FF:000001">
    <property type="entry name" value="synapse-associated protein 1 isoform X1"/>
    <property type="match status" value="1"/>
</dbReference>
<reference evidence="9" key="1">
    <citation type="submission" date="2025-08" db="UniProtKB">
        <authorList>
            <consortium name="Ensembl"/>
        </authorList>
    </citation>
    <scope>IDENTIFICATION</scope>
</reference>
<evidence type="ECO:0000256" key="5">
    <source>
        <dbReference type="ARBA" id="ARBA00075325"/>
    </source>
</evidence>
<dbReference type="InterPro" id="IPR005607">
    <property type="entry name" value="BSD_dom"/>
</dbReference>
<comment type="subunit">
    <text evidence="3">Interacts (via phosphorylated form and BSD domain) with AKT1; this interaction is enhanced in a mTORC2-mediated manner in response to epidermal growth factor (EGF) stimulation and activates AKT1.</text>
</comment>
<dbReference type="Proteomes" id="UP000261620">
    <property type="component" value="Unplaced"/>
</dbReference>
<evidence type="ECO:0000256" key="3">
    <source>
        <dbReference type="ARBA" id="ARBA00065448"/>
    </source>
</evidence>
<dbReference type="GO" id="GO:0032869">
    <property type="term" value="P:cellular response to insulin stimulus"/>
    <property type="evidence" value="ECO:0007669"/>
    <property type="project" value="UniProtKB-ARBA"/>
</dbReference>
<dbReference type="Ensembl" id="ENSMMOT00000020813.1">
    <property type="protein sequence ID" value="ENSMMOP00000020473.1"/>
    <property type="gene ID" value="ENSMMOG00000015569.1"/>
</dbReference>
<sequence length="342" mass="39056">MFRGFGTWLGLESPTLVKLPDDAEKIDAEQEEKVVEAQNEVNKQQPPDQDGEPEATPDKSEQSKGLGDYIFSFASSATKKISDSMVETAHTIKKSVEEGKIDGIIDKTFLGDFHKEQEKFVQEKKAKKSDAAVPPWVGYNEEDTIQQQILALSADKRNFLRDPPAGVQFHFNMEQIYPLAAVMLEEDQLLNRMRFDLVPKHVKEEAFWRNYFYRVSLIKQSAQLTALAAQQQEGEDRGANKVRPKTPPVSISDIQKDEEEEISTSPGVSEFVSDAFDSTAIDQEDLRKEMEQLVLDKKDNESADWEKELQQELQEYEVVTESDNRDDQWDQEIEKMLQANDS</sequence>
<dbReference type="PROSITE" id="PS50858">
    <property type="entry name" value="BSD"/>
    <property type="match status" value="1"/>
</dbReference>
<dbReference type="AlphaFoldDB" id="A0A3Q3WR02"/>
<dbReference type="InterPro" id="IPR035925">
    <property type="entry name" value="BSD_dom_sf"/>
</dbReference>
<dbReference type="GO" id="GO:0071364">
    <property type="term" value="P:cellular response to epidermal growth factor stimulus"/>
    <property type="evidence" value="ECO:0007669"/>
    <property type="project" value="UniProtKB-ARBA"/>
</dbReference>
<evidence type="ECO:0000313" key="10">
    <source>
        <dbReference type="Proteomes" id="UP000261620"/>
    </source>
</evidence>
<dbReference type="GO" id="GO:0005794">
    <property type="term" value="C:Golgi apparatus"/>
    <property type="evidence" value="ECO:0007669"/>
    <property type="project" value="TreeGrafter"/>
</dbReference>
<dbReference type="GO" id="GO:0038203">
    <property type="term" value="P:TORC2 signaling"/>
    <property type="evidence" value="ECO:0007669"/>
    <property type="project" value="UniProtKB-ARBA"/>
</dbReference>
<feature type="region of interest" description="Disordered" evidence="7">
    <location>
        <begin position="230"/>
        <end position="250"/>
    </location>
</feature>
<feature type="region of interest" description="Disordered" evidence="7">
    <location>
        <begin position="21"/>
        <end position="64"/>
    </location>
</feature>
<dbReference type="GO" id="GO:0045600">
    <property type="term" value="P:positive regulation of fat cell differentiation"/>
    <property type="evidence" value="ECO:0007669"/>
    <property type="project" value="UniProtKB-ARBA"/>
</dbReference>
<evidence type="ECO:0000256" key="4">
    <source>
        <dbReference type="ARBA" id="ARBA00068563"/>
    </source>
</evidence>
<dbReference type="SMART" id="SM00751">
    <property type="entry name" value="BSD"/>
    <property type="match status" value="1"/>
</dbReference>
<dbReference type="Pfam" id="PF03909">
    <property type="entry name" value="BSD"/>
    <property type="match status" value="1"/>
</dbReference>
<evidence type="ECO:0000313" key="9">
    <source>
        <dbReference type="Ensembl" id="ENSMMOP00000020473.1"/>
    </source>
</evidence>
<organism evidence="9 10">
    <name type="scientific">Mola mola</name>
    <name type="common">Ocean sunfish</name>
    <name type="synonym">Tetraodon mola</name>
    <dbReference type="NCBI Taxonomy" id="94237"/>
    <lineage>
        <taxon>Eukaryota</taxon>
        <taxon>Metazoa</taxon>
        <taxon>Chordata</taxon>
        <taxon>Craniata</taxon>
        <taxon>Vertebrata</taxon>
        <taxon>Euteleostomi</taxon>
        <taxon>Actinopterygii</taxon>
        <taxon>Neopterygii</taxon>
        <taxon>Teleostei</taxon>
        <taxon>Neoteleostei</taxon>
        <taxon>Acanthomorphata</taxon>
        <taxon>Eupercaria</taxon>
        <taxon>Tetraodontiformes</taxon>
        <taxon>Molidae</taxon>
        <taxon>Mola</taxon>
    </lineage>
</organism>
<dbReference type="STRING" id="94237.ENSMMOP00000020473"/>
<keyword evidence="6" id="KW-0175">Coiled coil</keyword>
<dbReference type="PANTHER" id="PTHR16019:SF6">
    <property type="entry name" value="SYNAPSE-ASSOCIATED PROTEIN 1"/>
    <property type="match status" value="1"/>
</dbReference>
<feature type="domain" description="BSD" evidence="8">
    <location>
        <begin position="167"/>
        <end position="219"/>
    </location>
</feature>
<evidence type="ECO:0000256" key="7">
    <source>
        <dbReference type="SAM" id="MobiDB-lite"/>
    </source>
</evidence>
<dbReference type="GO" id="GO:0045202">
    <property type="term" value="C:synapse"/>
    <property type="evidence" value="ECO:0007669"/>
    <property type="project" value="TreeGrafter"/>
</dbReference>
<accession>A0A3Q3WR02</accession>
<proteinExistence type="predicted"/>
<dbReference type="Gene3D" id="1.10.3970.10">
    <property type="entry name" value="BSD domain"/>
    <property type="match status" value="1"/>
</dbReference>
<dbReference type="SUPFAM" id="SSF140383">
    <property type="entry name" value="BSD domain-like"/>
    <property type="match status" value="1"/>
</dbReference>
<keyword evidence="10" id="KW-1185">Reference proteome</keyword>
<keyword evidence="1" id="KW-0597">Phosphoprotein</keyword>
<feature type="compositionally biased region" description="Basic and acidic residues" evidence="7">
    <location>
        <begin position="21"/>
        <end position="35"/>
    </location>
</feature>
<feature type="coiled-coil region" evidence="6">
    <location>
        <begin position="283"/>
        <end position="315"/>
    </location>
</feature>
<dbReference type="GO" id="GO:0048172">
    <property type="term" value="P:regulation of short-term neuronal synaptic plasticity"/>
    <property type="evidence" value="ECO:0007669"/>
    <property type="project" value="TreeGrafter"/>
</dbReference>
<evidence type="ECO:0000256" key="2">
    <source>
        <dbReference type="ARBA" id="ARBA00058614"/>
    </source>
</evidence>